<dbReference type="Pfam" id="PF07883">
    <property type="entry name" value="Cupin_2"/>
    <property type="match status" value="1"/>
</dbReference>
<proteinExistence type="predicted"/>
<organism evidence="2">
    <name type="scientific">metagenome</name>
    <dbReference type="NCBI Taxonomy" id="256318"/>
    <lineage>
        <taxon>unclassified sequences</taxon>
        <taxon>metagenomes</taxon>
    </lineage>
</organism>
<dbReference type="InterPro" id="IPR013096">
    <property type="entry name" value="Cupin_2"/>
</dbReference>
<evidence type="ECO:0000259" key="1">
    <source>
        <dbReference type="Pfam" id="PF07883"/>
    </source>
</evidence>
<sequence length="159" mass="17387">MSYPPEIYHGESGEVSARLVRGDSEPALVYPNGNKVFHLALGSGSGGTYGLYRWEFGGPPSGPGAHFHRTITESFYVLEGTVTIYDGTAWVRCGAGDFVHVPAGGLHGFRNEDGAAKMLLHFAPGAPRERYFEQLAEGTADMSSEEYDAFMREHDNIWV</sequence>
<dbReference type="PANTHER" id="PTHR36440">
    <property type="entry name" value="PUTATIVE (AFU_ORTHOLOGUE AFUA_8G07350)-RELATED"/>
    <property type="match status" value="1"/>
</dbReference>
<dbReference type="InterPro" id="IPR011051">
    <property type="entry name" value="RmlC_Cupin_sf"/>
</dbReference>
<dbReference type="PANTHER" id="PTHR36440:SF1">
    <property type="entry name" value="PUTATIVE (AFU_ORTHOLOGUE AFUA_8G07350)-RELATED"/>
    <property type="match status" value="1"/>
</dbReference>
<protein>
    <recommendedName>
        <fullName evidence="1">Cupin type-2 domain-containing protein</fullName>
    </recommendedName>
</protein>
<feature type="domain" description="Cupin type-2" evidence="1">
    <location>
        <begin position="63"/>
        <end position="119"/>
    </location>
</feature>
<evidence type="ECO:0000313" key="2">
    <source>
        <dbReference type="EMBL" id="CUR58325.1"/>
    </source>
</evidence>
<dbReference type="InterPro" id="IPR053146">
    <property type="entry name" value="QDO-like"/>
</dbReference>
<dbReference type="SUPFAM" id="SSF51182">
    <property type="entry name" value="RmlC-like cupins"/>
    <property type="match status" value="1"/>
</dbReference>
<dbReference type="EMBL" id="CZKB01000006">
    <property type="protein sequence ID" value="CUR58325.1"/>
    <property type="molecule type" value="Genomic_DNA"/>
</dbReference>
<accession>A0A2P2C8K4</accession>
<gene>
    <name evidence="2" type="ORF">NOCA1140044</name>
</gene>
<reference evidence="2" key="1">
    <citation type="submission" date="2015-08" db="EMBL/GenBank/DDBJ databases">
        <authorList>
            <person name="Babu N.S."/>
            <person name="Beckwith C.J."/>
            <person name="Beseler K.G."/>
            <person name="Brison A."/>
            <person name="Carone J.V."/>
            <person name="Caskin T.P."/>
            <person name="Diamond M."/>
            <person name="Durham M.E."/>
            <person name="Foxe J.M."/>
            <person name="Go M."/>
            <person name="Henderson B.A."/>
            <person name="Jones I.B."/>
            <person name="McGettigan J.A."/>
            <person name="Micheletti S.J."/>
            <person name="Nasrallah M.E."/>
            <person name="Ortiz D."/>
            <person name="Piller C.R."/>
            <person name="Privatt S.R."/>
            <person name="Schneider S.L."/>
            <person name="Sharp S."/>
            <person name="Smith T.C."/>
            <person name="Stanton J.D."/>
            <person name="Ullery H.E."/>
            <person name="Wilson R.J."/>
            <person name="Serrano M.G."/>
            <person name="Buck G."/>
            <person name="Lee V."/>
            <person name="Wang Y."/>
            <person name="Carvalho R."/>
            <person name="Voegtly L."/>
            <person name="Shi R."/>
            <person name="Duckworth R."/>
            <person name="Johnson A."/>
            <person name="Loviza R."/>
            <person name="Walstead R."/>
            <person name="Shah Z."/>
            <person name="Kiflezghi M."/>
            <person name="Wade K."/>
            <person name="Ball S.L."/>
            <person name="Bradley K.W."/>
            <person name="Asai D.J."/>
            <person name="Bowman C.A."/>
            <person name="Russell D.A."/>
            <person name="Pope W.H."/>
            <person name="Jacobs-Sera D."/>
            <person name="Hendrix R.W."/>
            <person name="Hatfull G.F."/>
        </authorList>
    </citation>
    <scope>NUCLEOTIDE SEQUENCE</scope>
</reference>
<dbReference type="AlphaFoldDB" id="A0A2P2C8K4"/>
<dbReference type="InterPro" id="IPR014710">
    <property type="entry name" value="RmlC-like_jellyroll"/>
</dbReference>
<dbReference type="Gene3D" id="2.60.120.10">
    <property type="entry name" value="Jelly Rolls"/>
    <property type="match status" value="1"/>
</dbReference>
<name>A0A2P2C8K4_9ZZZZ</name>